<protein>
    <submittedName>
        <fullName evidence="2">Uncharacterized protein</fullName>
    </submittedName>
</protein>
<evidence type="ECO:0000256" key="1">
    <source>
        <dbReference type="SAM" id="MobiDB-lite"/>
    </source>
</evidence>
<name>A0A2W1BPG8_HELAM</name>
<feature type="compositionally biased region" description="Basic and acidic residues" evidence="1">
    <location>
        <begin position="54"/>
        <end position="64"/>
    </location>
</feature>
<sequence>MDSSSENSFAWTDTSSDSFNSASMAGENENVEGTNIENRKKKSRKSSLTNDLELQSKVEIKEETEYCVNKSNGKDKKKKIKIEPDSENEKGEGKKKSTQLEHNGHSHETSSYDEAYLDMKVKQEEVSSSSKHKKKKKKRTSSIDSTSLPKSNDNSHINSSSETCTDNIALKQESDSEMSKSKKKKKKSKKRYDSDNDDVQQNMDIDESDNRKEKTYSKHNETYTSAVDNDTLHNESDESGCDEISAIKCDDSHSLHTISFINKSIDDEITEINHNSSLIPKLDKKSNPEPESNKTSVVNKRTQSISDRIRFEDDEDTNIESSQLVHDDSFYNKKPSKLKQFLKANPNLKLITETFNNNKNLTQDDEIWILKCPKNINIVDFQDTTLNIFGKCKIKVGGQAYEGSAEEQSGTLSLLTMEHSSSKIKNVPLSGIINMRKRIPKAHFQDDSIMINNQTNFIPLPDTKCRHPLFGSNYKKALKIPAAIAERLSVQQSEKSRTEKKKKKNKKDKSLSEHVSPEEQSDVTMKPDPDNSLTKLEKKKKKRKITDDEDPVPKKIKRVKHDPESAEAWESEKAIEENLFNF</sequence>
<reference evidence="2 3" key="1">
    <citation type="journal article" date="2017" name="BMC Biol.">
        <title>Genomic innovations, transcriptional plasticity and gene loss underlying the evolution and divergence of two highly polyphagous and invasive Helicoverpa pest species.</title>
        <authorList>
            <person name="Pearce S.L."/>
            <person name="Clarke D.F."/>
            <person name="East P.D."/>
            <person name="Elfekih S."/>
            <person name="Gordon K.H."/>
            <person name="Jermiin L.S."/>
            <person name="McGaughran A."/>
            <person name="Oakeshott J.G."/>
            <person name="Papanikolaou A."/>
            <person name="Perera O.P."/>
            <person name="Rane R.V."/>
            <person name="Richards S."/>
            <person name="Tay W.T."/>
            <person name="Walsh T.K."/>
            <person name="Anderson A."/>
            <person name="Anderson C.J."/>
            <person name="Asgari S."/>
            <person name="Board P.G."/>
            <person name="Bretschneider A."/>
            <person name="Campbell P.M."/>
            <person name="Chertemps T."/>
            <person name="Christeller J.T."/>
            <person name="Coppin C.W."/>
            <person name="Downes S.J."/>
            <person name="Duan G."/>
            <person name="Farnsworth C.A."/>
            <person name="Good R.T."/>
            <person name="Han L.B."/>
            <person name="Han Y.C."/>
            <person name="Hatje K."/>
            <person name="Horne I."/>
            <person name="Huang Y.P."/>
            <person name="Hughes D.S."/>
            <person name="Jacquin-Joly E."/>
            <person name="James W."/>
            <person name="Jhangiani S."/>
            <person name="Kollmar M."/>
            <person name="Kuwar S.S."/>
            <person name="Li S."/>
            <person name="Liu N.Y."/>
            <person name="Maibeche M.T."/>
            <person name="Miller J.R."/>
            <person name="Montagne N."/>
            <person name="Perry T."/>
            <person name="Qu J."/>
            <person name="Song S.V."/>
            <person name="Sutton G.G."/>
            <person name="Vogel H."/>
            <person name="Walenz B.P."/>
            <person name="Xu W."/>
            <person name="Zhang H.J."/>
            <person name="Zou Z."/>
            <person name="Batterham P."/>
            <person name="Edwards O.R."/>
            <person name="Feyereisen R."/>
            <person name="Gibbs R.A."/>
            <person name="Heckel D.G."/>
            <person name="McGrath A."/>
            <person name="Robin C."/>
            <person name="Scherer S.E."/>
            <person name="Worley K.C."/>
            <person name="Wu Y.D."/>
        </authorList>
    </citation>
    <scope>NUCLEOTIDE SEQUENCE [LARGE SCALE GENOMIC DNA]</scope>
    <source>
        <strain evidence="2">Harm_GR_Male_#8</strain>
        <tissue evidence="2">Whole organism</tissue>
    </source>
</reference>
<dbReference type="EMBL" id="KZ149966">
    <property type="protein sequence ID" value="PZC76181.1"/>
    <property type="molecule type" value="Genomic_DNA"/>
</dbReference>
<feature type="compositionally biased region" description="Basic residues" evidence="1">
    <location>
        <begin position="498"/>
        <end position="507"/>
    </location>
</feature>
<accession>A0A2W1BPG8</accession>
<dbReference type="Proteomes" id="UP000249218">
    <property type="component" value="Unassembled WGS sequence"/>
</dbReference>
<dbReference type="OrthoDB" id="8197684at2759"/>
<feature type="region of interest" description="Disordered" evidence="1">
    <location>
        <begin position="279"/>
        <end position="304"/>
    </location>
</feature>
<dbReference type="Pfam" id="PF08208">
    <property type="entry name" value="RNA_polI_A34"/>
    <property type="match status" value="1"/>
</dbReference>
<organism evidence="2 3">
    <name type="scientific">Helicoverpa armigera</name>
    <name type="common">Cotton bollworm</name>
    <name type="synonym">Heliothis armigera</name>
    <dbReference type="NCBI Taxonomy" id="29058"/>
    <lineage>
        <taxon>Eukaryota</taxon>
        <taxon>Metazoa</taxon>
        <taxon>Ecdysozoa</taxon>
        <taxon>Arthropoda</taxon>
        <taxon>Hexapoda</taxon>
        <taxon>Insecta</taxon>
        <taxon>Pterygota</taxon>
        <taxon>Neoptera</taxon>
        <taxon>Endopterygota</taxon>
        <taxon>Lepidoptera</taxon>
        <taxon>Glossata</taxon>
        <taxon>Ditrysia</taxon>
        <taxon>Noctuoidea</taxon>
        <taxon>Noctuidae</taxon>
        <taxon>Heliothinae</taxon>
        <taxon>Helicoverpa</taxon>
    </lineage>
</organism>
<dbReference type="GO" id="GO:0006360">
    <property type="term" value="P:transcription by RNA polymerase I"/>
    <property type="evidence" value="ECO:0007669"/>
    <property type="project" value="InterPro"/>
</dbReference>
<feature type="compositionally biased region" description="Basic and acidic residues" evidence="1">
    <location>
        <begin position="281"/>
        <end position="292"/>
    </location>
</feature>
<feature type="compositionally biased region" description="Polar residues" evidence="1">
    <location>
        <begin position="148"/>
        <end position="166"/>
    </location>
</feature>
<feature type="region of interest" description="Disordered" evidence="1">
    <location>
        <begin position="489"/>
        <end position="571"/>
    </location>
</feature>
<dbReference type="InterPro" id="IPR013240">
    <property type="entry name" value="DNA-dir_RNA_pol1_su_RPA34"/>
</dbReference>
<feature type="compositionally biased region" description="Basic and acidic residues" evidence="1">
    <location>
        <begin position="208"/>
        <end position="221"/>
    </location>
</feature>
<evidence type="ECO:0000313" key="3">
    <source>
        <dbReference type="Proteomes" id="UP000249218"/>
    </source>
</evidence>
<feature type="compositionally biased region" description="Basic and acidic residues" evidence="1">
    <location>
        <begin position="508"/>
        <end position="517"/>
    </location>
</feature>
<feature type="region of interest" description="Disordered" evidence="1">
    <location>
        <begin position="1"/>
        <end position="238"/>
    </location>
</feature>
<evidence type="ECO:0000313" key="2">
    <source>
        <dbReference type="EMBL" id="PZC76181.1"/>
    </source>
</evidence>
<gene>
    <name evidence="2" type="primary">HaOG204925</name>
    <name evidence="2" type="ORF">B5X24_HaOG204925</name>
</gene>
<proteinExistence type="predicted"/>
<feature type="compositionally biased region" description="Basic residues" evidence="1">
    <location>
        <begin position="130"/>
        <end position="140"/>
    </location>
</feature>
<feature type="compositionally biased region" description="Basic residues" evidence="1">
    <location>
        <begin position="181"/>
        <end position="190"/>
    </location>
</feature>
<dbReference type="AlphaFoldDB" id="A0A2W1BPG8"/>
<feature type="compositionally biased region" description="Basic and acidic residues" evidence="1">
    <location>
        <begin position="81"/>
        <end position="110"/>
    </location>
</feature>
<feature type="compositionally biased region" description="Polar residues" evidence="1">
    <location>
        <begin position="293"/>
        <end position="304"/>
    </location>
</feature>
<keyword evidence="3" id="KW-1185">Reference proteome</keyword>
<feature type="compositionally biased region" description="Polar residues" evidence="1">
    <location>
        <begin position="1"/>
        <end position="23"/>
    </location>
</feature>